<dbReference type="eggNOG" id="KOG4178">
    <property type="taxonomic scope" value="Eukaryota"/>
</dbReference>
<dbReference type="Proteomes" id="UP000000759">
    <property type="component" value="Chromosome 23"/>
</dbReference>
<dbReference type="OMA" id="YRWMVRS"/>
<dbReference type="GO" id="GO:0016787">
    <property type="term" value="F:hydrolase activity"/>
    <property type="evidence" value="ECO:0007669"/>
    <property type="project" value="UniProtKB-KW"/>
</dbReference>
<dbReference type="GeneID" id="7198236"/>
<evidence type="ECO:0000256" key="1">
    <source>
        <dbReference type="ARBA" id="ARBA00022801"/>
    </source>
</evidence>
<dbReference type="InterPro" id="IPR000073">
    <property type="entry name" value="AB_hydrolase_1"/>
</dbReference>
<dbReference type="PANTHER" id="PTHR43329">
    <property type="entry name" value="EPOXIDE HYDROLASE"/>
    <property type="match status" value="1"/>
</dbReference>
<reference evidence="4 5" key="1">
    <citation type="journal article" date="2008" name="Nature">
        <title>The Phaeodactylum genome reveals the evolutionary history of diatom genomes.</title>
        <authorList>
            <person name="Bowler C."/>
            <person name="Allen A.E."/>
            <person name="Badger J.H."/>
            <person name="Grimwood J."/>
            <person name="Jabbari K."/>
            <person name="Kuo A."/>
            <person name="Maheswari U."/>
            <person name="Martens C."/>
            <person name="Maumus F."/>
            <person name="Otillar R.P."/>
            <person name="Rayko E."/>
            <person name="Salamov A."/>
            <person name="Vandepoele K."/>
            <person name="Beszteri B."/>
            <person name="Gruber A."/>
            <person name="Heijde M."/>
            <person name="Katinka M."/>
            <person name="Mock T."/>
            <person name="Valentin K."/>
            <person name="Verret F."/>
            <person name="Berges J.A."/>
            <person name="Brownlee C."/>
            <person name="Cadoret J.P."/>
            <person name="Chiovitti A."/>
            <person name="Choi C.J."/>
            <person name="Coesel S."/>
            <person name="De Martino A."/>
            <person name="Detter J.C."/>
            <person name="Durkin C."/>
            <person name="Falciatore A."/>
            <person name="Fournet J."/>
            <person name="Haruta M."/>
            <person name="Huysman M.J."/>
            <person name="Jenkins B.D."/>
            <person name="Jiroutova K."/>
            <person name="Jorgensen R.E."/>
            <person name="Joubert Y."/>
            <person name="Kaplan A."/>
            <person name="Kroger N."/>
            <person name="Kroth P.G."/>
            <person name="La Roche J."/>
            <person name="Lindquist E."/>
            <person name="Lommer M."/>
            <person name="Martin-Jezequel V."/>
            <person name="Lopez P.J."/>
            <person name="Lucas S."/>
            <person name="Mangogna M."/>
            <person name="McGinnis K."/>
            <person name="Medlin L.K."/>
            <person name="Montsant A."/>
            <person name="Oudot-Le Secq M.P."/>
            <person name="Napoli C."/>
            <person name="Obornik M."/>
            <person name="Parker M.S."/>
            <person name="Petit J.L."/>
            <person name="Porcel B.M."/>
            <person name="Poulsen N."/>
            <person name="Robison M."/>
            <person name="Rychlewski L."/>
            <person name="Rynearson T.A."/>
            <person name="Schmutz J."/>
            <person name="Shapiro H."/>
            <person name="Siaut M."/>
            <person name="Stanley M."/>
            <person name="Sussman M.R."/>
            <person name="Taylor A.R."/>
            <person name="Vardi A."/>
            <person name="von Dassow P."/>
            <person name="Vyverman W."/>
            <person name="Willis A."/>
            <person name="Wyrwicz L.S."/>
            <person name="Rokhsar D.S."/>
            <person name="Weissenbach J."/>
            <person name="Armbrust E.V."/>
            <person name="Green B.R."/>
            <person name="Van de Peer Y."/>
            <person name="Grigoriev I.V."/>
        </authorList>
    </citation>
    <scope>NUCLEOTIDE SEQUENCE [LARGE SCALE GENOMIC DNA]</scope>
    <source>
        <strain evidence="4 5">CCAP 1055/1</strain>
    </source>
</reference>
<gene>
    <name evidence="4" type="ORF">PHATRDRAFT_49570</name>
</gene>
<dbReference type="STRING" id="556484.B7GB27"/>
<dbReference type="KEGG" id="pti:PHATRDRAFT_49570"/>
<dbReference type="InterPro" id="IPR029058">
    <property type="entry name" value="AB_hydrolase_fold"/>
</dbReference>
<accession>B7GB27</accession>
<evidence type="ECO:0000313" key="4">
    <source>
        <dbReference type="EMBL" id="EEC44137.1"/>
    </source>
</evidence>
<comment type="similarity">
    <text evidence="2">Belongs to the AB hydrolase superfamily. Epoxide hydrolase family.</text>
</comment>
<protein>
    <recommendedName>
        <fullName evidence="3">AB hydrolase-1 domain-containing protein</fullName>
    </recommendedName>
</protein>
<evidence type="ECO:0000259" key="3">
    <source>
        <dbReference type="Pfam" id="PF00561"/>
    </source>
</evidence>
<keyword evidence="1" id="KW-0378">Hydrolase</keyword>
<dbReference type="PRINTS" id="PR00412">
    <property type="entry name" value="EPOXHYDRLASE"/>
</dbReference>
<dbReference type="PaxDb" id="2850-Phatr49570"/>
<dbReference type="HOGENOM" id="CLU_020336_7_3_1"/>
<dbReference type="InterPro" id="IPR000639">
    <property type="entry name" value="Epox_hydrolase-like"/>
</dbReference>
<dbReference type="PRINTS" id="PR00111">
    <property type="entry name" value="ABHYDROLASE"/>
</dbReference>
<sequence>MTCGTATGDWHLLGVSGSRSSCLSSGAGRKSTPWLHKEAVVNGTRTHWVEAGRQGDPLVVLLHGFPAFWYTWSSTIIVLADAGYRVVAPDLRGVNLSERVGVGFDLHTLSEDCSELLDMLEVEKCILVGHDWGGMIAAATAARFPYRVEKVVLLHSVPMQALELSRLPWSHRIRLRSLVFFSKFTWLARTVFSFHRAWLLSRYIQGTGVDDRTLDVYRDALGRPGSIFCWMQYIRTLPTSLEQANKLGKILSPVLFVSGRHVLTVNTTDEEECSSLWLPSDCYRRLNEWVEGSIETVTLPSCGNWSPHDAPDELNQVLLRFCAKKP</sequence>
<dbReference type="EMBL" id="CM000625">
    <property type="protein sequence ID" value="EEC44137.1"/>
    <property type="molecule type" value="Genomic_DNA"/>
</dbReference>
<keyword evidence="5" id="KW-1185">Reference proteome</keyword>
<evidence type="ECO:0000313" key="5">
    <source>
        <dbReference type="Proteomes" id="UP000000759"/>
    </source>
</evidence>
<name>B7GB27_PHATC</name>
<feature type="domain" description="AB hydrolase-1" evidence="3">
    <location>
        <begin position="57"/>
        <end position="202"/>
    </location>
</feature>
<dbReference type="AlphaFoldDB" id="B7GB27"/>
<organism evidence="4 5">
    <name type="scientific">Phaeodactylum tricornutum (strain CCAP 1055/1)</name>
    <dbReference type="NCBI Taxonomy" id="556484"/>
    <lineage>
        <taxon>Eukaryota</taxon>
        <taxon>Sar</taxon>
        <taxon>Stramenopiles</taxon>
        <taxon>Ochrophyta</taxon>
        <taxon>Bacillariophyta</taxon>
        <taxon>Bacillariophyceae</taxon>
        <taxon>Bacillariophycidae</taxon>
        <taxon>Naviculales</taxon>
        <taxon>Phaeodactylaceae</taxon>
        <taxon>Phaeodactylum</taxon>
    </lineage>
</organism>
<dbReference type="Pfam" id="PF00561">
    <property type="entry name" value="Abhydrolase_1"/>
    <property type="match status" value="1"/>
</dbReference>
<dbReference type="OrthoDB" id="408373at2759"/>
<dbReference type="RefSeq" id="XP_002184388.1">
    <property type="nucleotide sequence ID" value="XM_002184352.1"/>
</dbReference>
<dbReference type="Gene3D" id="3.40.50.1820">
    <property type="entry name" value="alpha/beta hydrolase"/>
    <property type="match status" value="1"/>
</dbReference>
<evidence type="ECO:0000256" key="2">
    <source>
        <dbReference type="ARBA" id="ARBA00038334"/>
    </source>
</evidence>
<reference evidence="5" key="2">
    <citation type="submission" date="2008-08" db="EMBL/GenBank/DDBJ databases">
        <authorList>
            <consortium name="Diatom Consortium"/>
            <person name="Grigoriev I."/>
            <person name="Grimwood J."/>
            <person name="Kuo A."/>
            <person name="Otillar R.P."/>
            <person name="Salamov A."/>
            <person name="Detter J.C."/>
            <person name="Lindquist E."/>
            <person name="Shapiro H."/>
            <person name="Lucas S."/>
            <person name="Glavina del Rio T."/>
            <person name="Pitluck S."/>
            <person name="Rokhsar D."/>
            <person name="Bowler C."/>
        </authorList>
    </citation>
    <scope>GENOME REANNOTATION</scope>
    <source>
        <strain evidence="5">CCAP 1055/1</strain>
    </source>
</reference>
<dbReference type="InParanoid" id="B7GB27"/>
<dbReference type="SUPFAM" id="SSF53474">
    <property type="entry name" value="alpha/beta-Hydrolases"/>
    <property type="match status" value="1"/>
</dbReference>
<proteinExistence type="inferred from homology"/>